<sequence length="54" mass="5744">MWPTEACGIGDRGALLVRPDHVIAWRTAHAVPDALTVLAAATRQARGLDRPATP</sequence>
<evidence type="ECO:0000313" key="2">
    <source>
        <dbReference type="EMBL" id="MBP2066140.1"/>
    </source>
</evidence>
<organism evidence="1">
    <name type="scientific">Streptomyces iranensis</name>
    <dbReference type="NCBI Taxonomy" id="576784"/>
    <lineage>
        <taxon>Bacteria</taxon>
        <taxon>Bacillati</taxon>
        <taxon>Actinomycetota</taxon>
        <taxon>Actinomycetes</taxon>
        <taxon>Kitasatosporales</taxon>
        <taxon>Streptomycetaceae</taxon>
        <taxon>Streptomyces</taxon>
        <taxon>Streptomyces violaceusniger group</taxon>
    </lineage>
</organism>
<protein>
    <submittedName>
        <fullName evidence="1">Uncharacterized protein</fullName>
    </submittedName>
</protein>
<dbReference type="HOGENOM" id="CLU_3048478_0_0_11"/>
<proteinExistence type="predicted"/>
<dbReference type="AlphaFoldDB" id="A0A061A7T0"/>
<name>A0A061A7T0_9ACTN</name>
<evidence type="ECO:0000313" key="3">
    <source>
        <dbReference type="Proteomes" id="UP000756710"/>
    </source>
</evidence>
<gene>
    <name evidence="2" type="ORF">J2Z30_007188</name>
    <name evidence="1" type="ORF">SIRAN7934</name>
</gene>
<keyword evidence="3" id="KW-1185">Reference proteome</keyword>
<reference evidence="1" key="1">
    <citation type="submission" date="2014-05" db="EMBL/GenBank/DDBJ databases">
        <authorList>
            <person name="Horn Fabian"/>
        </authorList>
    </citation>
    <scope>NUCLEOTIDE SEQUENCE</scope>
</reference>
<evidence type="ECO:0000313" key="1">
    <source>
        <dbReference type="EMBL" id="CDR13232.1"/>
    </source>
</evidence>
<dbReference type="Gene3D" id="3.40.30.120">
    <property type="match status" value="1"/>
</dbReference>
<dbReference type="EMBL" id="JAGGLR010000023">
    <property type="protein sequence ID" value="MBP2066140.1"/>
    <property type="molecule type" value="Genomic_DNA"/>
</dbReference>
<reference evidence="2 3" key="2">
    <citation type="submission" date="2021-03" db="EMBL/GenBank/DDBJ databases">
        <title>Genomic Encyclopedia of Type Strains, Phase IV (KMG-IV): sequencing the most valuable type-strain genomes for metagenomic binning, comparative biology and taxonomic classification.</title>
        <authorList>
            <person name="Goeker M."/>
        </authorList>
    </citation>
    <scope>NUCLEOTIDE SEQUENCE [LARGE SCALE GENOMIC DNA]</scope>
    <source>
        <strain evidence="2 3">DSM 41954</strain>
    </source>
</reference>
<dbReference type="Pfam" id="PF21274">
    <property type="entry name" value="Rng_hyd_C"/>
    <property type="match status" value="1"/>
</dbReference>
<dbReference type="Proteomes" id="UP000756710">
    <property type="component" value="Unassembled WGS sequence"/>
</dbReference>
<dbReference type="RefSeq" id="WP_209468974.1">
    <property type="nucleotide sequence ID" value="NZ_BAABDR010000086.1"/>
</dbReference>
<dbReference type="EMBL" id="LK022848">
    <property type="protein sequence ID" value="CDR13232.1"/>
    <property type="molecule type" value="Genomic_DNA"/>
</dbReference>
<accession>A0A061A7T0</accession>